<organism evidence="1 2">
    <name type="scientific">Dryococelus australis</name>
    <dbReference type="NCBI Taxonomy" id="614101"/>
    <lineage>
        <taxon>Eukaryota</taxon>
        <taxon>Metazoa</taxon>
        <taxon>Ecdysozoa</taxon>
        <taxon>Arthropoda</taxon>
        <taxon>Hexapoda</taxon>
        <taxon>Insecta</taxon>
        <taxon>Pterygota</taxon>
        <taxon>Neoptera</taxon>
        <taxon>Polyneoptera</taxon>
        <taxon>Phasmatodea</taxon>
        <taxon>Verophasmatodea</taxon>
        <taxon>Anareolatae</taxon>
        <taxon>Phasmatidae</taxon>
        <taxon>Eurycanthinae</taxon>
        <taxon>Dryococelus</taxon>
    </lineage>
</organism>
<dbReference type="Proteomes" id="UP001159363">
    <property type="component" value="Chromosome 9"/>
</dbReference>
<evidence type="ECO:0000313" key="2">
    <source>
        <dbReference type="Proteomes" id="UP001159363"/>
    </source>
</evidence>
<comment type="caution">
    <text evidence="1">The sequence shown here is derived from an EMBL/GenBank/DDBJ whole genome shotgun (WGS) entry which is preliminary data.</text>
</comment>
<reference evidence="1 2" key="1">
    <citation type="submission" date="2023-02" db="EMBL/GenBank/DDBJ databases">
        <title>LHISI_Scaffold_Assembly.</title>
        <authorList>
            <person name="Stuart O.P."/>
            <person name="Cleave R."/>
            <person name="Magrath M.J.L."/>
            <person name="Mikheyev A.S."/>
        </authorList>
    </citation>
    <scope>NUCLEOTIDE SEQUENCE [LARGE SCALE GENOMIC DNA]</scope>
    <source>
        <strain evidence="1">Daus_M_001</strain>
        <tissue evidence="1">Leg muscle</tissue>
    </source>
</reference>
<dbReference type="EMBL" id="JARBHB010000010">
    <property type="protein sequence ID" value="KAJ8874658.1"/>
    <property type="molecule type" value="Genomic_DNA"/>
</dbReference>
<name>A0ABQ9GRL7_9NEOP</name>
<evidence type="ECO:0000313" key="1">
    <source>
        <dbReference type="EMBL" id="KAJ8874658.1"/>
    </source>
</evidence>
<evidence type="ECO:0008006" key="3">
    <source>
        <dbReference type="Google" id="ProtNLM"/>
    </source>
</evidence>
<sequence length="106" mass="12255">MKPFIRKVATPARKIFNYRLFRARRMIESVLQKPIFLIDLTKVHHIVMACCALHNFLRSKVPHQYTSLGCLDEEEFERGNVTRGPRCNEPMSLSKTACHPTNSAKL</sequence>
<proteinExistence type="predicted"/>
<protein>
    <recommendedName>
        <fullName evidence="3">DDE Tnp4 domain-containing protein</fullName>
    </recommendedName>
</protein>
<accession>A0ABQ9GRL7</accession>
<keyword evidence="2" id="KW-1185">Reference proteome</keyword>
<feature type="non-terminal residue" evidence="1">
    <location>
        <position position="106"/>
    </location>
</feature>
<gene>
    <name evidence="1" type="ORF">PR048_025524</name>
</gene>